<comment type="caution">
    <text evidence="2">The sequence shown here is derived from an EMBL/GenBank/DDBJ whole genome shotgun (WGS) entry which is preliminary data.</text>
</comment>
<dbReference type="OrthoDB" id="5193245at2"/>
<dbReference type="EMBL" id="QKNV01000130">
    <property type="protein sequence ID" value="PZA20928.1"/>
    <property type="molecule type" value="Genomic_DNA"/>
</dbReference>
<dbReference type="RefSeq" id="WP_110552665.1">
    <property type="nucleotide sequence ID" value="NZ_JACIBU010000001.1"/>
</dbReference>
<keyword evidence="3" id="KW-1185">Reference proteome</keyword>
<organism evidence="2 3">
    <name type="scientific">Modestobacter versicolor</name>
    <dbReference type="NCBI Taxonomy" id="429133"/>
    <lineage>
        <taxon>Bacteria</taxon>
        <taxon>Bacillati</taxon>
        <taxon>Actinomycetota</taxon>
        <taxon>Actinomycetes</taxon>
        <taxon>Geodermatophilales</taxon>
        <taxon>Geodermatophilaceae</taxon>
        <taxon>Modestobacter</taxon>
    </lineage>
</organism>
<evidence type="ECO:0000313" key="3">
    <source>
        <dbReference type="Proteomes" id="UP000247602"/>
    </source>
</evidence>
<accession>A0A323VMP8</accession>
<dbReference type="Proteomes" id="UP000580718">
    <property type="component" value="Unassembled WGS sequence"/>
</dbReference>
<dbReference type="AlphaFoldDB" id="A0A323VMP8"/>
<gene>
    <name evidence="2" type="ORF">DMO24_12920</name>
    <name evidence="1" type="ORF">FHX36_001373</name>
</gene>
<dbReference type="Proteomes" id="UP000247602">
    <property type="component" value="Unassembled WGS sequence"/>
</dbReference>
<reference evidence="1 4" key="2">
    <citation type="submission" date="2020-08" db="EMBL/GenBank/DDBJ databases">
        <title>Sequencing the genomes of 1000 actinobacteria strains.</title>
        <authorList>
            <person name="Klenk H.-P."/>
        </authorList>
    </citation>
    <scope>NUCLEOTIDE SEQUENCE [LARGE SCALE GENOMIC DNA]</scope>
    <source>
        <strain evidence="1 4">DSM 16678</strain>
    </source>
</reference>
<sequence>MPSYRLLDGYGYPTDTFTAACDDEAKAFGMARAQEHPRPEPRFGARRDFQVHREEGDRWRLLVAFAPV</sequence>
<reference evidence="2 3" key="1">
    <citation type="submission" date="2018-06" db="EMBL/GenBank/DDBJ databases">
        <title>Draft genome sequence of Modestobacter versicolor CP153-2.</title>
        <authorList>
            <person name="Gundlapally S.R."/>
        </authorList>
    </citation>
    <scope>NUCLEOTIDE SEQUENCE [LARGE SCALE GENOMIC DNA]</scope>
    <source>
        <strain evidence="2 3">CP153-2</strain>
    </source>
</reference>
<proteinExistence type="predicted"/>
<dbReference type="EMBL" id="JACIBU010000001">
    <property type="protein sequence ID" value="MBB3675638.1"/>
    <property type="molecule type" value="Genomic_DNA"/>
</dbReference>
<evidence type="ECO:0000313" key="1">
    <source>
        <dbReference type="EMBL" id="MBB3675638.1"/>
    </source>
</evidence>
<evidence type="ECO:0000313" key="4">
    <source>
        <dbReference type="Proteomes" id="UP000580718"/>
    </source>
</evidence>
<protein>
    <submittedName>
        <fullName evidence="2">Uncharacterized protein</fullName>
    </submittedName>
</protein>
<name>A0A323VMP8_9ACTN</name>
<evidence type="ECO:0000313" key="2">
    <source>
        <dbReference type="EMBL" id="PZA20928.1"/>
    </source>
</evidence>